<proteinExistence type="predicted"/>
<name>A0A1Q8EFX2_STRAI</name>
<dbReference type="EMBL" id="MSJL01000003">
    <property type="protein sequence ID" value="OLF50682.1"/>
    <property type="molecule type" value="Genomic_DNA"/>
</dbReference>
<sequence length="105" mass="12028">MKRNRLKPYMIRKVVVTTSDEGIKKAAYSDTATEIYAEIWPASGKVQSELYGQRLAYILNCLIDSETVVKEGDGFCIDSEKVTHKVVSIKRYTNHQLLELEQCRN</sequence>
<evidence type="ECO:0000313" key="1">
    <source>
        <dbReference type="EMBL" id="OLF50682.1"/>
    </source>
</evidence>
<gene>
    <name evidence="1" type="ORF">BU200_01145</name>
</gene>
<comment type="caution">
    <text evidence="1">The sequence shown here is derived from an EMBL/GenBank/DDBJ whole genome shotgun (WGS) entry which is preliminary data.</text>
</comment>
<dbReference type="Proteomes" id="UP000186437">
    <property type="component" value="Unassembled WGS sequence"/>
</dbReference>
<organism evidence="1 2">
    <name type="scientific">Streptococcus acidominimus</name>
    <dbReference type="NCBI Taxonomy" id="1326"/>
    <lineage>
        <taxon>Bacteria</taxon>
        <taxon>Bacillati</taxon>
        <taxon>Bacillota</taxon>
        <taxon>Bacilli</taxon>
        <taxon>Lactobacillales</taxon>
        <taxon>Streptococcaceae</taxon>
        <taxon>Streptococcus</taxon>
    </lineage>
</organism>
<dbReference type="AlphaFoldDB" id="A0A1Q8EFX2"/>
<accession>A0A1Q8EFX2</accession>
<evidence type="ECO:0008006" key="3">
    <source>
        <dbReference type="Google" id="ProtNLM"/>
    </source>
</evidence>
<protein>
    <recommendedName>
        <fullName evidence="3">Phage protein</fullName>
    </recommendedName>
</protein>
<reference evidence="2" key="1">
    <citation type="submission" date="2016-12" db="EMBL/GenBank/DDBJ databases">
        <authorList>
            <person name="Gulvik C.A."/>
        </authorList>
    </citation>
    <scope>NUCLEOTIDE SEQUENCE [LARGE SCALE GENOMIC DNA]</scope>
    <source>
        <strain evidence="2">ATCC 51725</strain>
    </source>
</reference>
<evidence type="ECO:0000313" key="2">
    <source>
        <dbReference type="Proteomes" id="UP000186437"/>
    </source>
</evidence>
<keyword evidence="2" id="KW-1185">Reference proteome</keyword>